<dbReference type="EMBL" id="CP129968">
    <property type="protein sequence ID" value="WNB17769.1"/>
    <property type="molecule type" value="Genomic_DNA"/>
</dbReference>
<dbReference type="KEGG" id="marp:QYS47_15365"/>
<dbReference type="Pfam" id="PF02595">
    <property type="entry name" value="Gly_kinase"/>
    <property type="match status" value="1"/>
</dbReference>
<dbReference type="Gene3D" id="3.90.1510.10">
    <property type="entry name" value="Glycerate kinase, domain 2"/>
    <property type="match status" value="1"/>
</dbReference>
<name>A0AA52EZY5_9BACT</name>
<dbReference type="Gene3D" id="3.40.50.10350">
    <property type="entry name" value="Glycerate kinase, domain 1"/>
    <property type="match status" value="1"/>
</dbReference>
<dbReference type="RefSeq" id="WP_322347271.1">
    <property type="nucleotide sequence ID" value="NZ_CP129968.2"/>
</dbReference>
<dbReference type="GO" id="GO:0031388">
    <property type="term" value="P:organic acid phosphorylation"/>
    <property type="evidence" value="ECO:0007669"/>
    <property type="project" value="UniProtKB-UniRule"/>
</dbReference>
<dbReference type="InterPro" id="IPR036129">
    <property type="entry name" value="Glycerate_kinase_sf"/>
</dbReference>
<keyword evidence="2 4" id="KW-0808">Transferase</keyword>
<accession>A0AA52EZY5</accession>
<dbReference type="SUPFAM" id="SSF110738">
    <property type="entry name" value="Glycerate kinase I"/>
    <property type="match status" value="1"/>
</dbReference>
<gene>
    <name evidence="5" type="ORF">QYS47_15365</name>
</gene>
<dbReference type="EC" id="2.7.1.31" evidence="5"/>
<dbReference type="Proteomes" id="UP001232019">
    <property type="component" value="Chromosome"/>
</dbReference>
<keyword evidence="3 4" id="KW-0418">Kinase</keyword>
<organism evidence="5">
    <name type="scientific">Marivirga arenosa</name>
    <dbReference type="NCBI Taxonomy" id="3059076"/>
    <lineage>
        <taxon>Bacteria</taxon>
        <taxon>Pseudomonadati</taxon>
        <taxon>Bacteroidota</taxon>
        <taxon>Cytophagia</taxon>
        <taxon>Cytophagales</taxon>
        <taxon>Marivirgaceae</taxon>
        <taxon>Marivirga</taxon>
    </lineage>
</organism>
<evidence type="ECO:0000256" key="2">
    <source>
        <dbReference type="ARBA" id="ARBA00022679"/>
    </source>
</evidence>
<dbReference type="NCBIfam" id="TIGR00045">
    <property type="entry name" value="glycerate kinase"/>
    <property type="match status" value="1"/>
</dbReference>
<dbReference type="GO" id="GO:0008887">
    <property type="term" value="F:glycerate kinase activity"/>
    <property type="evidence" value="ECO:0007669"/>
    <property type="project" value="UniProtKB-UniRule"/>
</dbReference>
<evidence type="ECO:0000256" key="1">
    <source>
        <dbReference type="ARBA" id="ARBA00006284"/>
    </source>
</evidence>
<sequence length="372" mass="40685">MRILIAPDKFKHSLSAEQVCEIIAKRLKQKSKNIEIELLPLADGGEGSAKLIANQQNAKKIDIEVHDPLSRIIEAHYFISNQTAFIEMAVASGLQLLKAKEQNVKKTNTYGTGELILDAIKRGCKHIILCIGGSATSEGGVGMASALGFKFFDHLGHEFIPSAESLENIKSIAKPDKNLLEGIQFDVLTDVNNPLMGENGAVFQYALQKGASPEELEQLDKGMHHLHALILKQFNFDIDTKAGAGAAGGLGGGATFFLNAHLHSGIDYIAELTQLDEKVKWADLIITGEGKLDEQSFKGKVVSGVQKSCKKFNKECLLLVGYNALSEIENLPVVYSLTEIAGNQNEAIKKPQEYLKRAVDLMIKEQDLFNEK</sequence>
<comment type="similarity">
    <text evidence="1 4">Belongs to the glycerate kinase type-1 family.</text>
</comment>
<dbReference type="AlphaFoldDB" id="A0AA52EZY5"/>
<dbReference type="InterPro" id="IPR018193">
    <property type="entry name" value="Glyc_kinase_flavodox-like_fold"/>
</dbReference>
<dbReference type="InterPro" id="IPR004381">
    <property type="entry name" value="Glycerate_kinase"/>
</dbReference>
<evidence type="ECO:0000256" key="4">
    <source>
        <dbReference type="PIRNR" id="PIRNR006078"/>
    </source>
</evidence>
<proteinExistence type="inferred from homology"/>
<evidence type="ECO:0000313" key="5">
    <source>
        <dbReference type="EMBL" id="WNB17769.1"/>
    </source>
</evidence>
<dbReference type="InterPro" id="IPR018197">
    <property type="entry name" value="Glycerate_kinase_RE-like"/>
</dbReference>
<dbReference type="PIRSF" id="PIRSF006078">
    <property type="entry name" value="GlxK"/>
    <property type="match status" value="1"/>
</dbReference>
<dbReference type="PANTHER" id="PTHR21599">
    <property type="entry name" value="GLYCERATE KINASE"/>
    <property type="match status" value="1"/>
</dbReference>
<protein>
    <submittedName>
        <fullName evidence="5">Glycerate kinase</fullName>
        <ecNumber evidence="5">2.7.1.31</ecNumber>
    </submittedName>
</protein>
<reference evidence="5" key="1">
    <citation type="submission" date="2023-08" db="EMBL/GenBank/DDBJ databases">
        <title>Comparative genomics and taxonomic characterization of three novel marine species of genus Marivirga.</title>
        <authorList>
            <person name="Muhammad N."/>
            <person name="Kim S.-G."/>
        </authorList>
    </citation>
    <scope>NUCLEOTIDE SEQUENCE</scope>
    <source>
        <strain evidence="5">BKB1-2</strain>
    </source>
</reference>
<evidence type="ECO:0000256" key="3">
    <source>
        <dbReference type="ARBA" id="ARBA00022777"/>
    </source>
</evidence>
<dbReference type="PANTHER" id="PTHR21599:SF0">
    <property type="entry name" value="GLYCERATE KINASE"/>
    <property type="match status" value="1"/>
</dbReference>